<dbReference type="SMART" id="SM00086">
    <property type="entry name" value="PAC"/>
    <property type="match status" value="1"/>
</dbReference>
<dbReference type="SUPFAM" id="SSF55785">
    <property type="entry name" value="PYP-like sensor domain (PAS domain)"/>
    <property type="match status" value="1"/>
</dbReference>
<dbReference type="InterPro" id="IPR001610">
    <property type="entry name" value="PAC"/>
</dbReference>
<feature type="region of interest" description="Disordered" evidence="5">
    <location>
        <begin position="717"/>
        <end position="768"/>
    </location>
</feature>
<evidence type="ECO:0000259" key="8">
    <source>
        <dbReference type="PROSITE" id="PS50113"/>
    </source>
</evidence>
<dbReference type="SUPFAM" id="SSF158472">
    <property type="entry name" value="HAMP domain-like"/>
    <property type="match status" value="1"/>
</dbReference>
<dbReference type="Gene3D" id="6.10.340.10">
    <property type="match status" value="1"/>
</dbReference>
<dbReference type="SMART" id="SM00304">
    <property type="entry name" value="HAMP"/>
    <property type="match status" value="2"/>
</dbReference>
<dbReference type="GO" id="GO:0007165">
    <property type="term" value="P:signal transduction"/>
    <property type="evidence" value="ECO:0007669"/>
    <property type="project" value="UniProtKB-KW"/>
</dbReference>
<evidence type="ECO:0000259" key="10">
    <source>
        <dbReference type="PROSITE" id="PS50885"/>
    </source>
</evidence>
<evidence type="ECO:0000256" key="3">
    <source>
        <dbReference type="ARBA" id="ARBA00029447"/>
    </source>
</evidence>
<evidence type="ECO:0000256" key="6">
    <source>
        <dbReference type="SAM" id="Phobius"/>
    </source>
</evidence>
<keyword evidence="6" id="KW-1133">Transmembrane helix</keyword>
<dbReference type="InterPro" id="IPR035965">
    <property type="entry name" value="PAS-like_dom_sf"/>
</dbReference>
<dbReference type="PROSITE" id="PS50113">
    <property type="entry name" value="PAC"/>
    <property type="match status" value="1"/>
</dbReference>
<dbReference type="PROSITE" id="PS50111">
    <property type="entry name" value="CHEMOTAXIS_TRANSDUC_2"/>
    <property type="match status" value="1"/>
</dbReference>
<dbReference type="RefSeq" id="WP_162671297.1">
    <property type="nucleotide sequence ID" value="NZ_LR593886.1"/>
</dbReference>
<evidence type="ECO:0000259" key="9">
    <source>
        <dbReference type="PROSITE" id="PS50192"/>
    </source>
</evidence>
<evidence type="ECO:0000313" key="11">
    <source>
        <dbReference type="EMBL" id="VTR97642.1"/>
    </source>
</evidence>
<dbReference type="Proteomes" id="UP000464178">
    <property type="component" value="Chromosome"/>
</dbReference>
<dbReference type="PRINTS" id="PR00260">
    <property type="entry name" value="CHEMTRNSDUCR"/>
</dbReference>
<dbReference type="Pfam" id="PF12729">
    <property type="entry name" value="4HB_MCP_1"/>
    <property type="match status" value="1"/>
</dbReference>
<gene>
    <name evidence="11" type="ORF">SOIL9_06150</name>
</gene>
<dbReference type="FunFam" id="1.10.287.950:FF:000001">
    <property type="entry name" value="Methyl-accepting chemotaxis sensory transducer"/>
    <property type="match status" value="1"/>
</dbReference>
<dbReference type="PANTHER" id="PTHR43531">
    <property type="entry name" value="PROTEIN ICFG"/>
    <property type="match status" value="1"/>
</dbReference>
<dbReference type="InterPro" id="IPR000727">
    <property type="entry name" value="T_SNARE_dom"/>
</dbReference>
<dbReference type="AlphaFoldDB" id="A0A6P2DE09"/>
<feature type="domain" description="HAMP" evidence="10">
    <location>
        <begin position="414"/>
        <end position="466"/>
    </location>
</feature>
<dbReference type="InterPro" id="IPR000014">
    <property type="entry name" value="PAS"/>
</dbReference>
<dbReference type="GO" id="GO:0005886">
    <property type="term" value="C:plasma membrane"/>
    <property type="evidence" value="ECO:0007669"/>
    <property type="project" value="TreeGrafter"/>
</dbReference>
<organism evidence="11 12">
    <name type="scientific">Gemmata massiliana</name>
    <dbReference type="NCBI Taxonomy" id="1210884"/>
    <lineage>
        <taxon>Bacteria</taxon>
        <taxon>Pseudomonadati</taxon>
        <taxon>Planctomycetota</taxon>
        <taxon>Planctomycetia</taxon>
        <taxon>Gemmatales</taxon>
        <taxon>Gemmataceae</taxon>
        <taxon>Gemmata</taxon>
    </lineage>
</organism>
<keyword evidence="6" id="KW-0812">Transmembrane</keyword>
<name>A0A6P2DE09_9BACT</name>
<dbReference type="InterPro" id="IPR004089">
    <property type="entry name" value="MCPsignal_dom"/>
</dbReference>
<dbReference type="InterPro" id="IPR003660">
    <property type="entry name" value="HAMP_dom"/>
</dbReference>
<feature type="compositionally biased region" description="Polar residues" evidence="5">
    <location>
        <begin position="480"/>
        <end position="496"/>
    </location>
</feature>
<dbReference type="PROSITE" id="PS50885">
    <property type="entry name" value="HAMP"/>
    <property type="match status" value="2"/>
</dbReference>
<feature type="domain" description="PAC" evidence="8">
    <location>
        <begin position="359"/>
        <end position="411"/>
    </location>
</feature>
<feature type="transmembrane region" description="Helical" evidence="6">
    <location>
        <begin position="196"/>
        <end position="218"/>
    </location>
</feature>
<dbReference type="PROSITE" id="PS50192">
    <property type="entry name" value="T_SNARE"/>
    <property type="match status" value="1"/>
</dbReference>
<feature type="domain" description="T-SNARE coiled-coil homology" evidence="9">
    <location>
        <begin position="630"/>
        <end position="692"/>
    </location>
</feature>
<dbReference type="Pfam" id="PF08447">
    <property type="entry name" value="PAS_3"/>
    <property type="match status" value="1"/>
</dbReference>
<feature type="region of interest" description="Disordered" evidence="5">
    <location>
        <begin position="479"/>
        <end position="498"/>
    </location>
</feature>
<dbReference type="SUPFAM" id="SSF58104">
    <property type="entry name" value="Methyl-accepting chemotaxis protein (MCP) signaling domain"/>
    <property type="match status" value="1"/>
</dbReference>
<dbReference type="PANTHER" id="PTHR43531:SF14">
    <property type="entry name" value="METHYL-ACCEPTING CHEMOTAXIS PROTEIN I-RELATED"/>
    <property type="match status" value="1"/>
</dbReference>
<dbReference type="NCBIfam" id="TIGR00229">
    <property type="entry name" value="sensory_box"/>
    <property type="match status" value="1"/>
</dbReference>
<dbReference type="InterPro" id="IPR024478">
    <property type="entry name" value="HlyB_4HB_MCP"/>
</dbReference>
<evidence type="ECO:0000256" key="2">
    <source>
        <dbReference type="ARBA" id="ARBA00022481"/>
    </source>
</evidence>
<dbReference type="SMART" id="SM00283">
    <property type="entry name" value="MA"/>
    <property type="match status" value="1"/>
</dbReference>
<dbReference type="GO" id="GO:0004888">
    <property type="term" value="F:transmembrane signaling receptor activity"/>
    <property type="evidence" value="ECO:0007669"/>
    <property type="project" value="InterPro"/>
</dbReference>
<protein>
    <submittedName>
        <fullName evidence="11">Uncharacterized protein</fullName>
    </submittedName>
</protein>
<evidence type="ECO:0000256" key="1">
    <source>
        <dbReference type="ARBA" id="ARBA00004370"/>
    </source>
</evidence>
<keyword evidence="6" id="KW-0472">Membrane</keyword>
<evidence type="ECO:0000259" key="7">
    <source>
        <dbReference type="PROSITE" id="PS50111"/>
    </source>
</evidence>
<comment type="similarity">
    <text evidence="3">Belongs to the methyl-accepting chemotaxis (MCP) protein family.</text>
</comment>
<keyword evidence="12" id="KW-1185">Reference proteome</keyword>
<feature type="domain" description="HAMP" evidence="10">
    <location>
        <begin position="216"/>
        <end position="268"/>
    </location>
</feature>
<dbReference type="CDD" id="cd11386">
    <property type="entry name" value="MCP_signal"/>
    <property type="match status" value="1"/>
</dbReference>
<keyword evidence="4" id="KW-0807">Transducer</keyword>
<dbReference type="InterPro" id="IPR000700">
    <property type="entry name" value="PAS-assoc_C"/>
</dbReference>
<proteinExistence type="inferred from homology"/>
<dbReference type="Gene3D" id="3.30.450.20">
    <property type="entry name" value="PAS domain"/>
    <property type="match status" value="1"/>
</dbReference>
<evidence type="ECO:0000313" key="12">
    <source>
        <dbReference type="Proteomes" id="UP000464178"/>
    </source>
</evidence>
<dbReference type="CDD" id="cd06225">
    <property type="entry name" value="HAMP"/>
    <property type="match status" value="2"/>
</dbReference>
<feature type="transmembrane region" description="Helical" evidence="6">
    <location>
        <begin position="12"/>
        <end position="32"/>
    </location>
</feature>
<dbReference type="Pfam" id="PF00672">
    <property type="entry name" value="HAMP"/>
    <property type="match status" value="2"/>
</dbReference>
<dbReference type="InterPro" id="IPR013655">
    <property type="entry name" value="PAS_fold_3"/>
</dbReference>
<dbReference type="Gene3D" id="1.10.287.950">
    <property type="entry name" value="Methyl-accepting chemotaxis protein"/>
    <property type="match status" value="1"/>
</dbReference>
<dbReference type="GO" id="GO:0006935">
    <property type="term" value="P:chemotaxis"/>
    <property type="evidence" value="ECO:0007669"/>
    <property type="project" value="UniProtKB-KW"/>
</dbReference>
<reference evidence="11 12" key="1">
    <citation type="submission" date="2019-05" db="EMBL/GenBank/DDBJ databases">
        <authorList>
            <consortium name="Science for Life Laboratories"/>
        </authorList>
    </citation>
    <scope>NUCLEOTIDE SEQUENCE [LARGE SCALE GENOMIC DNA]</scope>
    <source>
        <strain evidence="11">Soil9</strain>
    </source>
</reference>
<dbReference type="Pfam" id="PF00015">
    <property type="entry name" value="MCPsignal"/>
    <property type="match status" value="1"/>
</dbReference>
<dbReference type="EMBL" id="LR593886">
    <property type="protein sequence ID" value="VTR97642.1"/>
    <property type="molecule type" value="Genomic_DNA"/>
</dbReference>
<evidence type="ECO:0000256" key="5">
    <source>
        <dbReference type="SAM" id="MobiDB-lite"/>
    </source>
</evidence>
<feature type="compositionally biased region" description="Gly residues" evidence="5">
    <location>
        <begin position="756"/>
        <end position="768"/>
    </location>
</feature>
<dbReference type="CDD" id="cd00130">
    <property type="entry name" value="PAS"/>
    <property type="match status" value="1"/>
</dbReference>
<dbReference type="InterPro" id="IPR004090">
    <property type="entry name" value="Chemotax_Me-accpt_rcpt"/>
</dbReference>
<comment type="subcellular location">
    <subcellularLocation>
        <location evidence="1">Membrane</location>
    </subcellularLocation>
</comment>
<dbReference type="KEGG" id="gms:SOIL9_06150"/>
<sequence>MTAFNNLGIGTRLIGGFLLLAVASVCVGYFGLKSMSDMNAALENANSNLIPSINALNDMRGKGVNTIQRNERTLILSTRSKNEESYRSAATSLEKAWLSVRDGYTRYESYPMIEKEKQLWGEFRPRLEEFRRDHEATMAALKAGDLDKAEKLCLGSTANANKMGDSLDALIDLQKECGEKDAGDARKEYAAARTTMFVVIGGAVLAAIGLGVFFRGLVVRPLAATVQILQAVSTGDLTQKATVTSTDEFGQMGAALNATVQGIHTALQQDKVNWEAVGKQREQNADFAGQIAAIGKSQAVIEFKMDGTIVNANENFLRTTGYSLPEIQGRHHSMFVEPSQATSSEYRDFWSRLNRGESIATEFKRVGKGGKEVWIQASYNPIIDLHGKPYKVVKYATDITAAKQMEHKVKKDATELQQKVAAITTSVSALAAGDFTQEAPDLGNDEVGQMAAALNKAVVSVRTALEGVREVSEQLADASGQLSSASDEISTGAQEQASSLEETASTLEEITATVRQNSDSAQQARQLASNSKEIAEKGGQVVGNAVDAMSEINQSSKKIADIITTIDEIAFQTNLLALNAAVEAARAGEQGRGFAVVASEVRNLAQRSATAAKEIKSLIEDSVKKVDAGTELVNRSGSTLGDIVTSVKRVTDIITEIASASKEQSTGIDQVNKAISQMDTVTQRNASQTEEMSATAQTLTDQASQLRDLVARFKLGHDERPAPKPAHKAARSKPSNPKPRPAVARAMSNTHELDRLGGGGGDDGFTEF</sequence>
<dbReference type="InterPro" id="IPR051310">
    <property type="entry name" value="MCP_chemotaxis"/>
</dbReference>
<accession>A0A6P2DE09</accession>
<feature type="domain" description="Methyl-accepting transducer" evidence="7">
    <location>
        <begin position="471"/>
        <end position="700"/>
    </location>
</feature>
<keyword evidence="2" id="KW-0488">Methylation</keyword>
<evidence type="ECO:0000256" key="4">
    <source>
        <dbReference type="PROSITE-ProRule" id="PRU00284"/>
    </source>
</evidence>